<dbReference type="OMA" id="REHTINC"/>
<keyword evidence="3" id="KW-1185">Reference proteome</keyword>
<dbReference type="AlphaFoldDB" id="A0A0D2ZXD6"/>
<name>A0A0D2ZXD6_BRAOL</name>
<evidence type="ECO:0000256" key="1">
    <source>
        <dbReference type="SAM" id="Phobius"/>
    </source>
</evidence>
<accession>A0A0D2ZXD6</accession>
<evidence type="ECO:0000313" key="3">
    <source>
        <dbReference type="Proteomes" id="UP000032141"/>
    </source>
</evidence>
<feature type="transmembrane region" description="Helical" evidence="1">
    <location>
        <begin position="79"/>
        <end position="98"/>
    </location>
</feature>
<keyword evidence="1" id="KW-0472">Membrane</keyword>
<dbReference type="Proteomes" id="UP000032141">
    <property type="component" value="Unassembled WGS sequence"/>
</dbReference>
<dbReference type="PANTHER" id="PTHR31033">
    <property type="entry name" value="PROTEIN, PUTATIVE-RELATED"/>
    <property type="match status" value="1"/>
</dbReference>
<reference evidence="2" key="1">
    <citation type="journal article" date="2014" name="Genome Biol.">
        <title>Transcriptome and methylome profiling reveals relics of genome dominance in the mesopolyploid Brassica oleracea.</title>
        <authorList>
            <person name="Parkin I.A."/>
            <person name="Koh C."/>
            <person name="Tang H."/>
            <person name="Robinson S.J."/>
            <person name="Kagale S."/>
            <person name="Clarke W.E."/>
            <person name="Town C.D."/>
            <person name="Nixon J."/>
            <person name="Krishnakumar V."/>
            <person name="Bidwell S.L."/>
            <person name="Denoeud F."/>
            <person name="Belcram H."/>
            <person name="Links M.G."/>
            <person name="Just J."/>
            <person name="Clarke C."/>
            <person name="Bender T."/>
            <person name="Huebert T."/>
            <person name="Mason A.S."/>
            <person name="Pires J.C."/>
            <person name="Barker G."/>
            <person name="Moore J."/>
            <person name="Walley P.G."/>
            <person name="Manoli S."/>
            <person name="Batley J."/>
            <person name="Edwards D."/>
            <person name="Nelson M.N."/>
            <person name="Wang X."/>
            <person name="Paterson A.H."/>
            <person name="King G."/>
            <person name="Bancroft I."/>
            <person name="Chalhoub B."/>
            <person name="Sharpe A.G."/>
        </authorList>
    </citation>
    <scope>NUCLEOTIDE SEQUENCE [LARGE SCALE GENOMIC DNA]</scope>
    <source>
        <strain evidence="2">cv. TO1000</strain>
    </source>
</reference>
<dbReference type="GO" id="GO:0009507">
    <property type="term" value="C:chloroplast"/>
    <property type="evidence" value="ECO:0007669"/>
    <property type="project" value="TreeGrafter"/>
</dbReference>
<dbReference type="HOGENOM" id="CLU_2187620_0_0_1"/>
<dbReference type="PANTHER" id="PTHR31033:SF18">
    <property type="entry name" value="OS06G0115800 PROTEIN"/>
    <property type="match status" value="1"/>
</dbReference>
<dbReference type="STRING" id="109376.A0A0D2ZXD6"/>
<keyword evidence="1" id="KW-0812">Transmembrane</keyword>
<organism evidence="2 3">
    <name type="scientific">Brassica oleracea var. oleracea</name>
    <dbReference type="NCBI Taxonomy" id="109376"/>
    <lineage>
        <taxon>Eukaryota</taxon>
        <taxon>Viridiplantae</taxon>
        <taxon>Streptophyta</taxon>
        <taxon>Embryophyta</taxon>
        <taxon>Tracheophyta</taxon>
        <taxon>Spermatophyta</taxon>
        <taxon>Magnoliopsida</taxon>
        <taxon>eudicotyledons</taxon>
        <taxon>Gunneridae</taxon>
        <taxon>Pentapetalae</taxon>
        <taxon>rosids</taxon>
        <taxon>malvids</taxon>
        <taxon>Brassicales</taxon>
        <taxon>Brassicaceae</taxon>
        <taxon>Brassiceae</taxon>
        <taxon>Brassica</taxon>
    </lineage>
</organism>
<reference evidence="2" key="2">
    <citation type="submission" date="2015-06" db="UniProtKB">
        <authorList>
            <consortium name="EnsemblPlants"/>
        </authorList>
    </citation>
    <scope>IDENTIFICATION</scope>
</reference>
<keyword evidence="1" id="KW-1133">Transmembrane helix</keyword>
<sequence length="130" mass="14379">MSSLNCKWIKFLSGSIGIRFKMIFDAEVFIPVVAPRASVKSFRLQPLPAKIFNIALMGMASDVPIGVCREHTINCSTSWFLAVHAVVLFILMLGNTVLMTKAAMAITTELRSWDSSLDTTRSLMVQALLK</sequence>
<dbReference type="Gramene" id="Bo05131s010.1">
    <property type="protein sequence ID" value="Bo05131s010.1"/>
    <property type="gene ID" value="Bo05131s010"/>
</dbReference>
<dbReference type="EnsemblPlants" id="Bo05131s010.1">
    <property type="protein sequence ID" value="Bo05131s010.1"/>
    <property type="gene ID" value="Bo05131s010"/>
</dbReference>
<protein>
    <submittedName>
        <fullName evidence="2">Uncharacterized protein</fullName>
    </submittedName>
</protein>
<proteinExistence type="predicted"/>
<evidence type="ECO:0000313" key="2">
    <source>
        <dbReference type="EnsemblPlants" id="Bo05131s010.1"/>
    </source>
</evidence>